<dbReference type="GO" id="GO:0016787">
    <property type="term" value="F:hydrolase activity"/>
    <property type="evidence" value="ECO:0007669"/>
    <property type="project" value="UniProtKB-KW"/>
</dbReference>
<evidence type="ECO:0000259" key="2">
    <source>
        <dbReference type="Pfam" id="PF00561"/>
    </source>
</evidence>
<name>A0A6A7C8W4_9PEZI</name>
<organism evidence="3 4">
    <name type="scientific">Piedraia hortae CBS 480.64</name>
    <dbReference type="NCBI Taxonomy" id="1314780"/>
    <lineage>
        <taxon>Eukaryota</taxon>
        <taxon>Fungi</taxon>
        <taxon>Dikarya</taxon>
        <taxon>Ascomycota</taxon>
        <taxon>Pezizomycotina</taxon>
        <taxon>Dothideomycetes</taxon>
        <taxon>Dothideomycetidae</taxon>
        <taxon>Capnodiales</taxon>
        <taxon>Piedraiaceae</taxon>
        <taxon>Piedraia</taxon>
    </lineage>
</organism>
<dbReference type="Gene3D" id="3.40.50.1820">
    <property type="entry name" value="alpha/beta hydrolase"/>
    <property type="match status" value="1"/>
</dbReference>
<accession>A0A6A7C8W4</accession>
<reference evidence="3" key="1">
    <citation type="journal article" date="2020" name="Stud. Mycol.">
        <title>101 Dothideomycetes genomes: a test case for predicting lifestyles and emergence of pathogens.</title>
        <authorList>
            <person name="Haridas S."/>
            <person name="Albert R."/>
            <person name="Binder M."/>
            <person name="Bloem J."/>
            <person name="Labutti K."/>
            <person name="Salamov A."/>
            <person name="Andreopoulos B."/>
            <person name="Baker S."/>
            <person name="Barry K."/>
            <person name="Bills G."/>
            <person name="Bluhm B."/>
            <person name="Cannon C."/>
            <person name="Castanera R."/>
            <person name="Culley D."/>
            <person name="Daum C."/>
            <person name="Ezra D."/>
            <person name="Gonzalez J."/>
            <person name="Henrissat B."/>
            <person name="Kuo A."/>
            <person name="Liang C."/>
            <person name="Lipzen A."/>
            <person name="Lutzoni F."/>
            <person name="Magnuson J."/>
            <person name="Mondo S."/>
            <person name="Nolan M."/>
            <person name="Ohm R."/>
            <person name="Pangilinan J."/>
            <person name="Park H.-J."/>
            <person name="Ramirez L."/>
            <person name="Alfaro M."/>
            <person name="Sun H."/>
            <person name="Tritt A."/>
            <person name="Yoshinaga Y."/>
            <person name="Zwiers L.-H."/>
            <person name="Turgeon B."/>
            <person name="Goodwin S."/>
            <person name="Spatafora J."/>
            <person name="Crous P."/>
            <person name="Grigoriev I."/>
        </authorList>
    </citation>
    <scope>NUCLEOTIDE SEQUENCE</scope>
    <source>
        <strain evidence="3">CBS 480.64</strain>
    </source>
</reference>
<sequence length="369" mass="39854">MKLQHIGSTFLIALLASFTAAATIPSLIKTGRRKVRDSPRESVLQLSRGEQAALPYPPDMLPGGRDMNTPYGSVRVYEWGPVTGHKVLFVHGISTPCPVFTKVAQSLAEKGCRVMLFDLFGRGYSDAPDPSAYPQDIQLFTSQILLVLSSSELSWKNFTLIGYSLGGGIAASFTSYFPNMVENLVLIAPAGLLRPHRISLTSRIVHNPLFPGVVTKAIVRRRLLASQAEEEIDPGHPALSSDSLALYGDKPNMSPAKAVAWQVESHPGFLSSFTSSIQNAPVTGENARWHLFGQRLSAQRAEGKLVNKVLVLLGRDDDIIIADEIEEDAIAAFGAENVSILRLDGGHDVPIVSASGCVEAIVQLWGSSK</sequence>
<dbReference type="InterPro" id="IPR000073">
    <property type="entry name" value="AB_hydrolase_1"/>
</dbReference>
<dbReference type="InterPro" id="IPR050266">
    <property type="entry name" value="AB_hydrolase_sf"/>
</dbReference>
<evidence type="ECO:0000313" key="3">
    <source>
        <dbReference type="EMBL" id="KAF2863425.1"/>
    </source>
</evidence>
<evidence type="ECO:0000313" key="4">
    <source>
        <dbReference type="Proteomes" id="UP000799421"/>
    </source>
</evidence>
<keyword evidence="3" id="KW-0378">Hydrolase</keyword>
<keyword evidence="1" id="KW-0732">Signal</keyword>
<feature type="chain" id="PRO_5025495184" evidence="1">
    <location>
        <begin position="22"/>
        <end position="369"/>
    </location>
</feature>
<dbReference type="InterPro" id="IPR029058">
    <property type="entry name" value="AB_hydrolase_fold"/>
</dbReference>
<dbReference type="EMBL" id="MU005961">
    <property type="protein sequence ID" value="KAF2863425.1"/>
    <property type="molecule type" value="Genomic_DNA"/>
</dbReference>
<dbReference type="Pfam" id="PF00561">
    <property type="entry name" value="Abhydrolase_1"/>
    <property type="match status" value="1"/>
</dbReference>
<dbReference type="PANTHER" id="PTHR43798">
    <property type="entry name" value="MONOACYLGLYCEROL LIPASE"/>
    <property type="match status" value="1"/>
</dbReference>
<protein>
    <submittedName>
        <fullName evidence="3">Alpha/beta-hydrolase</fullName>
    </submittedName>
</protein>
<keyword evidence="4" id="KW-1185">Reference proteome</keyword>
<evidence type="ECO:0000256" key="1">
    <source>
        <dbReference type="SAM" id="SignalP"/>
    </source>
</evidence>
<dbReference type="SUPFAM" id="SSF53474">
    <property type="entry name" value="alpha/beta-Hydrolases"/>
    <property type="match status" value="1"/>
</dbReference>
<dbReference type="AlphaFoldDB" id="A0A6A7C8W4"/>
<dbReference type="Proteomes" id="UP000799421">
    <property type="component" value="Unassembled WGS sequence"/>
</dbReference>
<proteinExistence type="predicted"/>
<dbReference type="GO" id="GO:0016020">
    <property type="term" value="C:membrane"/>
    <property type="evidence" value="ECO:0007669"/>
    <property type="project" value="TreeGrafter"/>
</dbReference>
<gene>
    <name evidence="3" type="ORF">K470DRAFT_125602</name>
</gene>
<dbReference type="OrthoDB" id="408373at2759"/>
<feature type="signal peptide" evidence="1">
    <location>
        <begin position="1"/>
        <end position="21"/>
    </location>
</feature>
<dbReference type="PANTHER" id="PTHR43798:SF33">
    <property type="entry name" value="HYDROLASE, PUTATIVE (AFU_ORTHOLOGUE AFUA_2G14860)-RELATED"/>
    <property type="match status" value="1"/>
</dbReference>
<dbReference type="PRINTS" id="PR00111">
    <property type="entry name" value="ABHYDROLASE"/>
</dbReference>
<feature type="domain" description="AB hydrolase-1" evidence="2">
    <location>
        <begin position="87"/>
        <end position="198"/>
    </location>
</feature>